<protein>
    <submittedName>
        <fullName evidence="1">Uncharacterized protein</fullName>
    </submittedName>
</protein>
<sequence>GQPSPSSSWANPVERIMAILYLDDCSNPFESSLAWLFENLKYYAAAATGEIELGLAPPMPI</sequence>
<name>A0A1X7VKQ3_AMPQE</name>
<reference evidence="1" key="1">
    <citation type="submission" date="2017-05" db="UniProtKB">
        <authorList>
            <consortium name="EnsemblMetazoa"/>
        </authorList>
    </citation>
    <scope>IDENTIFICATION</scope>
</reference>
<evidence type="ECO:0000313" key="1">
    <source>
        <dbReference type="EnsemblMetazoa" id="Aqu2.1.40494_001"/>
    </source>
</evidence>
<accession>A0A1X7VKQ3</accession>
<proteinExistence type="predicted"/>
<organism evidence="1">
    <name type="scientific">Amphimedon queenslandica</name>
    <name type="common">Sponge</name>
    <dbReference type="NCBI Taxonomy" id="400682"/>
    <lineage>
        <taxon>Eukaryota</taxon>
        <taxon>Metazoa</taxon>
        <taxon>Porifera</taxon>
        <taxon>Demospongiae</taxon>
        <taxon>Heteroscleromorpha</taxon>
        <taxon>Haplosclerida</taxon>
        <taxon>Niphatidae</taxon>
        <taxon>Amphimedon</taxon>
    </lineage>
</organism>
<dbReference type="EnsemblMetazoa" id="Aqu2.1.40494_001">
    <property type="protein sequence ID" value="Aqu2.1.40494_001"/>
    <property type="gene ID" value="Aqu2.1.40494"/>
</dbReference>
<dbReference type="InParanoid" id="A0A1X7VKQ3"/>
<dbReference type="AlphaFoldDB" id="A0A1X7VKQ3"/>